<organism evidence="1 2">
    <name type="scientific">Ensete ventricosum</name>
    <name type="common">Abyssinian banana</name>
    <name type="synonym">Musa ensete</name>
    <dbReference type="NCBI Taxonomy" id="4639"/>
    <lineage>
        <taxon>Eukaryota</taxon>
        <taxon>Viridiplantae</taxon>
        <taxon>Streptophyta</taxon>
        <taxon>Embryophyta</taxon>
        <taxon>Tracheophyta</taxon>
        <taxon>Spermatophyta</taxon>
        <taxon>Magnoliopsida</taxon>
        <taxon>Liliopsida</taxon>
        <taxon>Zingiberales</taxon>
        <taxon>Musaceae</taxon>
        <taxon>Ensete</taxon>
    </lineage>
</organism>
<name>A0A426YQX7_ENSVE</name>
<reference evidence="1 2" key="1">
    <citation type="journal article" date="2014" name="Agronomy (Basel)">
        <title>A Draft Genome Sequence for Ensete ventricosum, the Drought-Tolerant Tree Against Hunger.</title>
        <authorList>
            <person name="Harrison J."/>
            <person name="Moore K.A."/>
            <person name="Paszkiewicz K."/>
            <person name="Jones T."/>
            <person name="Grant M."/>
            <person name="Ambacheew D."/>
            <person name="Muzemil S."/>
            <person name="Studholme D.J."/>
        </authorList>
    </citation>
    <scope>NUCLEOTIDE SEQUENCE [LARGE SCALE GENOMIC DNA]</scope>
</reference>
<comment type="caution">
    <text evidence="1">The sequence shown here is derived from an EMBL/GenBank/DDBJ whole genome shotgun (WGS) entry which is preliminary data.</text>
</comment>
<evidence type="ECO:0000313" key="1">
    <source>
        <dbReference type="EMBL" id="RRT54143.1"/>
    </source>
</evidence>
<protein>
    <submittedName>
        <fullName evidence="1">Uncharacterized protein</fullName>
    </submittedName>
</protein>
<dbReference type="AlphaFoldDB" id="A0A426YQX7"/>
<accession>A0A426YQX7</accession>
<dbReference type="EMBL" id="AMZH03010758">
    <property type="protein sequence ID" value="RRT54143.1"/>
    <property type="molecule type" value="Genomic_DNA"/>
</dbReference>
<gene>
    <name evidence="1" type="ORF">B296_00048696</name>
</gene>
<proteinExistence type="predicted"/>
<dbReference type="Proteomes" id="UP000287651">
    <property type="component" value="Unassembled WGS sequence"/>
</dbReference>
<sequence length="77" mass="8412">MARRSANIAPSQISRGVHLELISWADEIGWREAEGLHKLEQYQILTTIGVTAADVGSAAKGDDNRVDSEISRCGIYN</sequence>
<evidence type="ECO:0000313" key="2">
    <source>
        <dbReference type="Proteomes" id="UP000287651"/>
    </source>
</evidence>